<evidence type="ECO:0008006" key="4">
    <source>
        <dbReference type="Google" id="ProtNLM"/>
    </source>
</evidence>
<evidence type="ECO:0000313" key="3">
    <source>
        <dbReference type="Proteomes" id="UP001165124"/>
    </source>
</evidence>
<reference evidence="2" key="1">
    <citation type="submission" date="2023-02" db="EMBL/GenBank/DDBJ databases">
        <title>Actinomadura rubrobrunea NBRC 14622.</title>
        <authorList>
            <person name="Ichikawa N."/>
            <person name="Sato H."/>
            <person name="Tonouchi N."/>
        </authorList>
    </citation>
    <scope>NUCLEOTIDE SEQUENCE</scope>
    <source>
        <strain evidence="2">NBRC 14622</strain>
    </source>
</reference>
<sequence>MAEIFRERIVDTGRVPLFAFFTAFIVVFLLTRVIVRLIRARPRGPLRNVEPGGLHIHHMVFGVVLMLVGGVAGIALPDARGWAPVAAAAVFGAGAALTLDEFALILHLSDVYWTEQGRQSVDAVLVAVAMTGLLLLGLHPVGAEGLGGDAAVSRSALVAGYAASLAFDLLLAVITLLKGKVWTGLIGLFLPVLLVVGALRVARPGSPWARRRYAPGSRRYLRAVRREERLRRPLVRAKIRMEELIAGRPGAPR</sequence>
<feature type="transmembrane region" description="Helical" evidence="1">
    <location>
        <begin position="120"/>
        <end position="138"/>
    </location>
</feature>
<feature type="transmembrane region" description="Helical" evidence="1">
    <location>
        <begin position="15"/>
        <end position="35"/>
    </location>
</feature>
<protein>
    <recommendedName>
        <fullName evidence="4">Integral membrane protein</fullName>
    </recommendedName>
</protein>
<keyword evidence="3" id="KW-1185">Reference proteome</keyword>
<gene>
    <name evidence="2" type="ORF">Arub01_17590</name>
</gene>
<dbReference type="AlphaFoldDB" id="A0A9W6UWB8"/>
<dbReference type="EMBL" id="BSRZ01000003">
    <property type="protein sequence ID" value="GLW63515.1"/>
    <property type="molecule type" value="Genomic_DNA"/>
</dbReference>
<feature type="transmembrane region" description="Helical" evidence="1">
    <location>
        <begin position="184"/>
        <end position="202"/>
    </location>
</feature>
<organism evidence="2 3">
    <name type="scientific">Actinomadura rubrobrunea</name>
    <dbReference type="NCBI Taxonomy" id="115335"/>
    <lineage>
        <taxon>Bacteria</taxon>
        <taxon>Bacillati</taxon>
        <taxon>Actinomycetota</taxon>
        <taxon>Actinomycetes</taxon>
        <taxon>Streptosporangiales</taxon>
        <taxon>Thermomonosporaceae</taxon>
        <taxon>Actinomadura</taxon>
    </lineage>
</organism>
<keyword evidence="1" id="KW-1133">Transmembrane helix</keyword>
<evidence type="ECO:0000256" key="1">
    <source>
        <dbReference type="SAM" id="Phobius"/>
    </source>
</evidence>
<comment type="caution">
    <text evidence="2">The sequence shown here is derived from an EMBL/GenBank/DDBJ whole genome shotgun (WGS) entry which is preliminary data.</text>
</comment>
<name>A0A9W6UWB8_9ACTN</name>
<evidence type="ECO:0000313" key="2">
    <source>
        <dbReference type="EMBL" id="GLW63515.1"/>
    </source>
</evidence>
<feature type="transmembrane region" description="Helical" evidence="1">
    <location>
        <begin position="82"/>
        <end position="108"/>
    </location>
</feature>
<feature type="transmembrane region" description="Helical" evidence="1">
    <location>
        <begin position="56"/>
        <end position="76"/>
    </location>
</feature>
<keyword evidence="1" id="KW-0812">Transmembrane</keyword>
<dbReference type="RefSeq" id="WP_067912824.1">
    <property type="nucleotide sequence ID" value="NZ_BSRZ01000003.1"/>
</dbReference>
<dbReference type="Proteomes" id="UP001165124">
    <property type="component" value="Unassembled WGS sequence"/>
</dbReference>
<keyword evidence="1" id="KW-0472">Membrane</keyword>
<accession>A0A9W6UWB8</accession>
<feature type="transmembrane region" description="Helical" evidence="1">
    <location>
        <begin position="158"/>
        <end position="177"/>
    </location>
</feature>
<proteinExistence type="predicted"/>